<reference evidence="4" key="1">
    <citation type="journal article" date="2006" name="Proc. Natl. Acad. Sci. U.S.A.">
        <title>The complete genome of Rhodococcus sp. RHA1 provides insights into a catabolic powerhouse.</title>
        <authorList>
            <person name="McLeod M.P."/>
            <person name="Warren R.L."/>
            <person name="Hsiao W.W.L."/>
            <person name="Araki N."/>
            <person name="Myhre M."/>
            <person name="Fernandes C."/>
            <person name="Miyazawa D."/>
            <person name="Wong W."/>
            <person name="Lillquist A.L."/>
            <person name="Wang D."/>
            <person name="Dosanjh M."/>
            <person name="Hara H."/>
            <person name="Petrescu A."/>
            <person name="Morin R.D."/>
            <person name="Yang G."/>
            <person name="Stott J.M."/>
            <person name="Schein J.E."/>
            <person name="Shin H."/>
            <person name="Smailus D."/>
            <person name="Siddiqui A.S."/>
            <person name="Marra M.A."/>
            <person name="Jones S.J.M."/>
            <person name="Holt R."/>
            <person name="Brinkman F.S.L."/>
            <person name="Miyauchi K."/>
            <person name="Fukuda M."/>
            <person name="Davies J.E."/>
            <person name="Mohn W.W."/>
            <person name="Eltis L.D."/>
        </authorList>
    </citation>
    <scope>NUCLEOTIDE SEQUENCE [LARGE SCALE GENOMIC DNA]</scope>
    <source>
        <strain evidence="4">RHA1</strain>
    </source>
</reference>
<evidence type="ECO:0000313" key="4">
    <source>
        <dbReference type="Proteomes" id="UP000008710"/>
    </source>
</evidence>
<accession>Q0SD96</accession>
<evidence type="ECO:0000313" key="3">
    <source>
        <dbReference type="EMBL" id="ABG94490.1"/>
    </source>
</evidence>
<protein>
    <submittedName>
        <fullName evidence="3">Possible CoA ligase</fullName>
    </submittedName>
</protein>
<name>Q0SD96_RHOJR</name>
<evidence type="ECO:0000256" key="1">
    <source>
        <dbReference type="SAM" id="MobiDB-lite"/>
    </source>
</evidence>
<sequence>MPKQPASLQCSHSPAGAPIAVPTVHHSPCERVADAASRRPRDALGEVPIAFIVAADDSGIDEDDLRSRCPAALSYFKVPAEFIAVPGIPRTGSGRFNATGCTVHNQSSPTSPVDSAHPRCR</sequence>
<dbReference type="Gene3D" id="3.30.300.30">
    <property type="match status" value="1"/>
</dbReference>
<feature type="region of interest" description="Disordered" evidence="1">
    <location>
        <begin position="99"/>
        <end position="121"/>
    </location>
</feature>
<dbReference type="HOGENOM" id="CLU_2036190_0_0_11"/>
<dbReference type="RefSeq" id="WP_011595385.1">
    <property type="nucleotide sequence ID" value="NC_008268.1"/>
</dbReference>
<dbReference type="Pfam" id="PF13193">
    <property type="entry name" value="AMP-binding_C"/>
    <property type="match status" value="1"/>
</dbReference>
<dbReference type="GO" id="GO:0016874">
    <property type="term" value="F:ligase activity"/>
    <property type="evidence" value="ECO:0007669"/>
    <property type="project" value="UniProtKB-KW"/>
</dbReference>
<gene>
    <name evidence="3" type="ordered locus">RHA1_ro02685</name>
</gene>
<dbReference type="SUPFAM" id="SSF56801">
    <property type="entry name" value="Acetyl-CoA synthetase-like"/>
    <property type="match status" value="1"/>
</dbReference>
<proteinExistence type="predicted"/>
<dbReference type="AlphaFoldDB" id="Q0SD96"/>
<keyword evidence="3" id="KW-0436">Ligase</keyword>
<dbReference type="InterPro" id="IPR025110">
    <property type="entry name" value="AMP-bd_C"/>
</dbReference>
<organism evidence="3 4">
    <name type="scientific">Rhodococcus jostii (strain RHA1)</name>
    <dbReference type="NCBI Taxonomy" id="101510"/>
    <lineage>
        <taxon>Bacteria</taxon>
        <taxon>Bacillati</taxon>
        <taxon>Actinomycetota</taxon>
        <taxon>Actinomycetes</taxon>
        <taxon>Mycobacteriales</taxon>
        <taxon>Nocardiaceae</taxon>
        <taxon>Rhodococcus</taxon>
    </lineage>
</organism>
<dbReference type="InterPro" id="IPR045851">
    <property type="entry name" value="AMP-bd_C_sf"/>
</dbReference>
<dbReference type="eggNOG" id="COG0318">
    <property type="taxonomic scope" value="Bacteria"/>
</dbReference>
<evidence type="ECO:0000259" key="2">
    <source>
        <dbReference type="Pfam" id="PF13193"/>
    </source>
</evidence>
<dbReference type="KEGG" id="rha:RHA1_ro02685"/>
<dbReference type="EMBL" id="CP000431">
    <property type="protein sequence ID" value="ABG94490.1"/>
    <property type="molecule type" value="Genomic_DNA"/>
</dbReference>
<feature type="domain" description="AMP-binding enzyme C-terminal" evidence="2">
    <location>
        <begin position="29"/>
        <end position="94"/>
    </location>
</feature>
<dbReference type="Proteomes" id="UP000008710">
    <property type="component" value="Chromosome"/>
</dbReference>
<feature type="compositionally biased region" description="Polar residues" evidence="1">
    <location>
        <begin position="99"/>
        <end position="113"/>
    </location>
</feature>